<protein>
    <submittedName>
        <fullName evidence="2">Uncharacterized protein</fullName>
    </submittedName>
</protein>
<evidence type="ECO:0000313" key="2">
    <source>
        <dbReference type="EMBL" id="KHD77248.1"/>
    </source>
</evidence>
<evidence type="ECO:0000313" key="3">
    <source>
        <dbReference type="Proteomes" id="UP000054537"/>
    </source>
</evidence>
<dbReference type="Proteomes" id="UP000054537">
    <property type="component" value="Unassembled WGS sequence"/>
</dbReference>
<feature type="transmembrane region" description="Helical" evidence="1">
    <location>
        <begin position="68"/>
        <end position="89"/>
    </location>
</feature>
<keyword evidence="3" id="KW-1185">Reference proteome</keyword>
<dbReference type="EMBL" id="JRTT01000012">
    <property type="protein sequence ID" value="KHD77248.1"/>
    <property type="molecule type" value="Genomic_DNA"/>
</dbReference>
<keyword evidence="1" id="KW-0472">Membrane</keyword>
<feature type="transmembrane region" description="Helical" evidence="1">
    <location>
        <begin position="267"/>
        <end position="288"/>
    </location>
</feature>
<name>A0A0A6UQD7_ACTUT</name>
<keyword evidence="1" id="KW-0812">Transmembrane</keyword>
<proteinExistence type="predicted"/>
<comment type="caution">
    <text evidence="2">The sequence shown here is derived from an EMBL/GenBank/DDBJ whole genome shotgun (WGS) entry which is preliminary data.</text>
</comment>
<reference evidence="2 3" key="1">
    <citation type="submission" date="2014-10" db="EMBL/GenBank/DDBJ databases">
        <title>Draft genome sequence of Actinoplanes utahensis NRRL 12052.</title>
        <authorList>
            <person name="Velasco-Bucheli B."/>
            <person name="del Cerro C."/>
            <person name="Hormigo D."/>
            <person name="Garcia J.L."/>
            <person name="Acebal C."/>
            <person name="Arroyo M."/>
            <person name="de la Mata I."/>
        </authorList>
    </citation>
    <scope>NUCLEOTIDE SEQUENCE [LARGE SCALE GENOMIC DNA]</scope>
    <source>
        <strain evidence="2 3">NRRL 12052</strain>
    </source>
</reference>
<dbReference type="AlphaFoldDB" id="A0A0A6UQD7"/>
<accession>A0A0A6UQD7</accession>
<feature type="transmembrane region" description="Helical" evidence="1">
    <location>
        <begin position="109"/>
        <end position="129"/>
    </location>
</feature>
<gene>
    <name evidence="2" type="ORF">MB27_12580</name>
</gene>
<organism evidence="2 3">
    <name type="scientific">Actinoplanes utahensis</name>
    <dbReference type="NCBI Taxonomy" id="1869"/>
    <lineage>
        <taxon>Bacteria</taxon>
        <taxon>Bacillati</taxon>
        <taxon>Actinomycetota</taxon>
        <taxon>Actinomycetes</taxon>
        <taxon>Micromonosporales</taxon>
        <taxon>Micromonosporaceae</taxon>
        <taxon>Actinoplanes</taxon>
    </lineage>
</organism>
<evidence type="ECO:0000256" key="1">
    <source>
        <dbReference type="SAM" id="Phobius"/>
    </source>
</evidence>
<feature type="transmembrane region" description="Helical" evidence="1">
    <location>
        <begin position="43"/>
        <end position="61"/>
    </location>
</feature>
<feature type="transmembrane region" description="Helical" evidence="1">
    <location>
        <begin position="12"/>
        <end position="31"/>
    </location>
</feature>
<keyword evidence="1" id="KW-1133">Transmembrane helix</keyword>
<feature type="transmembrane region" description="Helical" evidence="1">
    <location>
        <begin position="136"/>
        <end position="156"/>
    </location>
</feature>
<sequence>MVRKALPGLPVWAVLFLLAVPVAILANAMIIEVPPRGDDTFGWTRMTMPLAGAVAAARWTARTGRRRTLAGFASAVLAATLTGALYLALSLLTYRWAVPLPDPAGVDEFLVLPAAVVGGAAGYGAGLYVRDRPLGGLPYVAGAVLAACGGLVILPATDVAVLHGRPNHGGYVPGDAVVRAPSAGRYGIIRRDSVKETPDCRITGPGRTGEPAVPLTVPVDGSHDGTSEVWVAVFAVPSAGSYRVTCDITEYGTQPLARGVSPRIRTWPAPLIVLLGALPGLAVIVDTVRRRGGGLRRSRIRW</sequence>